<comment type="subcellular location">
    <subcellularLocation>
        <location evidence="1 4">Bacterial flagellum basal body</location>
    </subcellularLocation>
</comment>
<evidence type="ECO:0000259" key="5">
    <source>
        <dbReference type="Pfam" id="PF00460"/>
    </source>
</evidence>
<dbReference type="Pfam" id="PF22692">
    <property type="entry name" value="LlgE_F_G_D1"/>
    <property type="match status" value="1"/>
</dbReference>
<evidence type="ECO:0000256" key="3">
    <source>
        <dbReference type="ARBA" id="ARBA00023143"/>
    </source>
</evidence>
<dbReference type="InterPro" id="IPR001444">
    <property type="entry name" value="Flag_bb_rod_N"/>
</dbReference>
<comment type="caution">
    <text evidence="8">The sequence shown here is derived from an EMBL/GenBank/DDBJ whole genome shotgun (WGS) entry which is preliminary data.</text>
</comment>
<comment type="similarity">
    <text evidence="2 4">Belongs to the flagella basal body rod proteins family.</text>
</comment>
<dbReference type="PROSITE" id="PS00588">
    <property type="entry name" value="FLAGELLA_BB_ROD"/>
    <property type="match status" value="1"/>
</dbReference>
<keyword evidence="9" id="KW-1185">Reference proteome</keyword>
<dbReference type="InterPro" id="IPR020013">
    <property type="entry name" value="Flagellar_FlgE/F/G"/>
</dbReference>
<dbReference type="NCBIfam" id="TIGR02490">
    <property type="entry name" value="flgF"/>
    <property type="match status" value="1"/>
</dbReference>
<dbReference type="Pfam" id="PF06429">
    <property type="entry name" value="Flg_bbr_C"/>
    <property type="match status" value="1"/>
</dbReference>
<dbReference type="Proteomes" id="UP001139104">
    <property type="component" value="Unassembled WGS sequence"/>
</dbReference>
<dbReference type="InterPro" id="IPR053967">
    <property type="entry name" value="LlgE_F_G-like_D1"/>
</dbReference>
<evidence type="ECO:0000313" key="8">
    <source>
        <dbReference type="EMBL" id="MCI4682200.1"/>
    </source>
</evidence>
<dbReference type="InterPro" id="IPR037925">
    <property type="entry name" value="FlgE/F/G-like"/>
</dbReference>
<dbReference type="EMBL" id="JAIVFP010000001">
    <property type="protein sequence ID" value="MCI4682200.1"/>
    <property type="molecule type" value="Genomic_DNA"/>
</dbReference>
<dbReference type="InterPro" id="IPR012836">
    <property type="entry name" value="FlgF"/>
</dbReference>
<keyword evidence="3 4" id="KW-0975">Bacterial flagellum</keyword>
<dbReference type="SUPFAM" id="SSF117143">
    <property type="entry name" value="Flagellar hook protein flgE"/>
    <property type="match status" value="1"/>
</dbReference>
<keyword evidence="8" id="KW-0966">Cell projection</keyword>
<keyword evidence="8" id="KW-0282">Flagellum</keyword>
<protein>
    <recommendedName>
        <fullName evidence="4">Flagellar basal-body rod protein FlgF</fullName>
    </recommendedName>
</protein>
<name>A0ABS9Z438_9HYPH</name>
<evidence type="ECO:0000259" key="7">
    <source>
        <dbReference type="Pfam" id="PF22692"/>
    </source>
</evidence>
<dbReference type="Pfam" id="PF00460">
    <property type="entry name" value="Flg_bb_rod"/>
    <property type="match status" value="1"/>
</dbReference>
<feature type="domain" description="Flagellar basal-body/hook protein C-terminal" evidence="6">
    <location>
        <begin position="191"/>
        <end position="228"/>
    </location>
</feature>
<dbReference type="InterPro" id="IPR010930">
    <property type="entry name" value="Flg_bb/hook_C_dom"/>
</dbReference>
<dbReference type="NCBIfam" id="NF009282">
    <property type="entry name" value="PRK12642.1"/>
    <property type="match status" value="1"/>
</dbReference>
<dbReference type="RefSeq" id="WP_243066228.1">
    <property type="nucleotide sequence ID" value="NZ_JAIVFK010000014.1"/>
</dbReference>
<evidence type="ECO:0000256" key="2">
    <source>
        <dbReference type="ARBA" id="ARBA00009677"/>
    </source>
</evidence>
<sequence length="241" mass="25261">MQSSIYVALSGQVALQKRLDTIANNIANMNTAGYRAEEVTFSTVLSRAGAEPTAFATSGESYISRQGGELISTGNPLDIAVQGEGWFALRTPDGVVYTRDGRLHMDEGGTLRSVDNYPILDAGGASIMLDPSGGAPTISQDGMISQNGAQIGAVGLFSIDPAARLSRYENSSVRPDIPATPVLDFTNNGVAQGMTEGSNVNPVLEMTRMIDVSRAFDSSANATQSTENSFLDAIKTLGATS</sequence>
<proteinExistence type="inferred from homology"/>
<evidence type="ECO:0000313" key="9">
    <source>
        <dbReference type="Proteomes" id="UP001139104"/>
    </source>
</evidence>
<gene>
    <name evidence="8" type="primary">flgF</name>
    <name evidence="8" type="ORF">K2U94_05380</name>
</gene>
<evidence type="ECO:0000256" key="1">
    <source>
        <dbReference type="ARBA" id="ARBA00004117"/>
    </source>
</evidence>
<feature type="domain" description="Flagellar hook protein FlgE/F/G-like D1" evidence="7">
    <location>
        <begin position="80"/>
        <end position="145"/>
    </location>
</feature>
<feature type="domain" description="Flagellar basal body rod protein N-terminal" evidence="5">
    <location>
        <begin position="5"/>
        <end position="35"/>
    </location>
</feature>
<dbReference type="PANTHER" id="PTHR30435">
    <property type="entry name" value="FLAGELLAR PROTEIN"/>
    <property type="match status" value="1"/>
</dbReference>
<organism evidence="8 9">
    <name type="scientific">Candidatus Rhodoblastus alkanivorans</name>
    <dbReference type="NCBI Taxonomy" id="2954117"/>
    <lineage>
        <taxon>Bacteria</taxon>
        <taxon>Pseudomonadati</taxon>
        <taxon>Pseudomonadota</taxon>
        <taxon>Alphaproteobacteria</taxon>
        <taxon>Hyphomicrobiales</taxon>
        <taxon>Rhodoblastaceae</taxon>
        <taxon>Rhodoblastus</taxon>
    </lineage>
</organism>
<dbReference type="NCBIfam" id="TIGR03506">
    <property type="entry name" value="FlgEFG_subfam"/>
    <property type="match status" value="1"/>
</dbReference>
<reference evidence="8" key="1">
    <citation type="journal article" date="2022" name="ISME J.">
        <title>Identification of active gaseous-alkane degraders at natural gas seeps.</title>
        <authorList>
            <person name="Farhan Ul Haque M."/>
            <person name="Hernandez M."/>
            <person name="Crombie A.T."/>
            <person name="Murrell J.C."/>
        </authorList>
    </citation>
    <scope>NUCLEOTIDE SEQUENCE</scope>
    <source>
        <strain evidence="8">PC2</strain>
    </source>
</reference>
<dbReference type="PANTHER" id="PTHR30435:SF19">
    <property type="entry name" value="FLAGELLAR BASAL-BODY ROD PROTEIN FLGG"/>
    <property type="match status" value="1"/>
</dbReference>
<dbReference type="InterPro" id="IPR019776">
    <property type="entry name" value="Flagellar_basal_body_rod_CS"/>
</dbReference>
<evidence type="ECO:0000259" key="6">
    <source>
        <dbReference type="Pfam" id="PF06429"/>
    </source>
</evidence>
<comment type="subunit">
    <text evidence="4">The basal body constitutes a major portion of the flagellar organelle and consists of five rings (E,L,P,S, and M) mounted on a central rod. The rod consists of about 26 subunits of FlgG in the distal portion, and FlgB, FlgC and FlgF are thought to build up the proximal portion of the rod with about 6 subunits each.</text>
</comment>
<evidence type="ECO:0000256" key="4">
    <source>
        <dbReference type="RuleBase" id="RU362116"/>
    </source>
</evidence>
<accession>A0ABS9Z438</accession>
<keyword evidence="8" id="KW-0969">Cilium</keyword>